<dbReference type="InterPro" id="IPR029066">
    <property type="entry name" value="PLP-binding_barrel"/>
</dbReference>
<dbReference type="Gene3D" id="3.20.20.10">
    <property type="entry name" value="Alanine racemase"/>
    <property type="match status" value="1"/>
</dbReference>
<dbReference type="SMART" id="SM01119">
    <property type="entry name" value="D-ser_dehydrat"/>
    <property type="match status" value="1"/>
</dbReference>
<dbReference type="PANTHER" id="PTHR28004:SF8">
    <property type="entry name" value="D-SERINE DEAMINASE"/>
    <property type="match status" value="1"/>
</dbReference>
<dbReference type="PANTHER" id="PTHR28004">
    <property type="entry name" value="ZGC:162816-RELATED"/>
    <property type="match status" value="1"/>
</dbReference>
<protein>
    <recommendedName>
        <fullName evidence="1">D-serine dehydratase-like domain-containing protein</fullName>
    </recommendedName>
</protein>
<dbReference type="InterPro" id="IPR042208">
    <property type="entry name" value="D-ser_dehydrat-like_sf"/>
</dbReference>
<reference evidence="2 3" key="1">
    <citation type="submission" date="2020-02" db="EMBL/GenBank/DDBJ databases">
        <title>Genome sequence of the type strain DSM 27180 of Arthrobacter silviterrae.</title>
        <authorList>
            <person name="Gao J."/>
            <person name="Sun J."/>
        </authorList>
    </citation>
    <scope>NUCLEOTIDE SEQUENCE [LARGE SCALE GENOMIC DNA]</scope>
    <source>
        <strain evidence="2 3">DSM 27180</strain>
    </source>
</reference>
<evidence type="ECO:0000313" key="3">
    <source>
        <dbReference type="Proteomes" id="UP000479226"/>
    </source>
</evidence>
<dbReference type="RefSeq" id="WP_165182698.1">
    <property type="nucleotide sequence ID" value="NZ_JAAKZI010000024.1"/>
</dbReference>
<dbReference type="EMBL" id="JAAKZI010000024">
    <property type="protein sequence ID" value="NGN84477.1"/>
    <property type="molecule type" value="Genomic_DNA"/>
</dbReference>
<name>A0ABX0DC27_9MICC</name>
<dbReference type="Proteomes" id="UP000479226">
    <property type="component" value="Unassembled WGS sequence"/>
</dbReference>
<gene>
    <name evidence="2" type="ORF">G6N77_13555</name>
</gene>
<dbReference type="SUPFAM" id="SSF51419">
    <property type="entry name" value="PLP-binding barrel"/>
    <property type="match status" value="1"/>
</dbReference>
<dbReference type="Gene3D" id="2.40.37.20">
    <property type="entry name" value="D-serine dehydratase-like domain"/>
    <property type="match status" value="1"/>
</dbReference>
<keyword evidence="3" id="KW-1185">Reference proteome</keyword>
<dbReference type="InterPro" id="IPR026956">
    <property type="entry name" value="D-ser_dehydrat-like_dom"/>
</dbReference>
<organism evidence="2 3">
    <name type="scientific">Arthrobacter silviterrae</name>
    <dbReference type="NCBI Taxonomy" id="2026658"/>
    <lineage>
        <taxon>Bacteria</taxon>
        <taxon>Bacillati</taxon>
        <taxon>Actinomycetota</taxon>
        <taxon>Actinomycetes</taxon>
        <taxon>Micrococcales</taxon>
        <taxon>Micrococcaceae</taxon>
        <taxon>Arthrobacter</taxon>
    </lineage>
</organism>
<sequence>MHIPTLEAIADITLSATDKGLPARAGGMTIRDFLASQPTLDEFWTPLLVLDRENLSRNIGALASWCANAGFELMPHGKTSMSPQLWAEQLAAGATGITLATMGQVRVAREFGFDSILLANELTDPLAVQYIAGELNNSGLEFLCWVDSVEGVAALEQALEGIELRRPINVCVELGAAHGRTGARSVAEGVAIGRRLAAAPKVRLAGVGGYEGALAHDRSPAELAAVRAFLRAQLELHSALKEFYDSEPAIVTVGGSAYFDLVAEEFAEAMAADRRTRWVLRSGSYVTHDDGYYREVSPLADTGAGADPGTLRAAMHGMARVLSNPEPGLALLDGGKRDFAHDWGLPIPMGRAAGLGQAMEPLAGAKVTAVNDQHAFVEFDPATALPVGSVVQLGLSHPCTAFDKWRFIPVVEQPGSNRVVDLLPTYF</sequence>
<dbReference type="InterPro" id="IPR051466">
    <property type="entry name" value="D-amino_acid_metab_enzyme"/>
</dbReference>
<evidence type="ECO:0000259" key="1">
    <source>
        <dbReference type="SMART" id="SM01119"/>
    </source>
</evidence>
<comment type="caution">
    <text evidence="2">The sequence shown here is derived from an EMBL/GenBank/DDBJ whole genome shotgun (WGS) entry which is preliminary data.</text>
</comment>
<feature type="domain" description="D-serine dehydratase-like" evidence="1">
    <location>
        <begin position="314"/>
        <end position="412"/>
    </location>
</feature>
<proteinExistence type="predicted"/>
<accession>A0ABX0DC27</accession>
<dbReference type="Pfam" id="PF14031">
    <property type="entry name" value="D-ser_dehydrat"/>
    <property type="match status" value="1"/>
</dbReference>
<evidence type="ECO:0000313" key="2">
    <source>
        <dbReference type="EMBL" id="NGN84477.1"/>
    </source>
</evidence>